<proteinExistence type="predicted"/>
<accession>A0A7G5N1V5</accession>
<evidence type="ECO:0000313" key="2">
    <source>
        <dbReference type="Proteomes" id="UP000515789"/>
    </source>
</evidence>
<reference evidence="1 2" key="1">
    <citation type="submission" date="2019-04" db="EMBL/GenBank/DDBJ databases">
        <authorList>
            <person name="Schori C."/>
            <person name="Ahrens C."/>
        </authorList>
    </citation>
    <scope>NUCLEOTIDE SEQUENCE [LARGE SCALE GENOMIC DNA]</scope>
    <source>
        <strain evidence="1 2">DSM 2950</strain>
    </source>
</reference>
<evidence type="ECO:0000313" key="1">
    <source>
        <dbReference type="EMBL" id="QMW80848.1"/>
    </source>
</evidence>
<dbReference type="Proteomes" id="UP000515789">
    <property type="component" value="Chromosome"/>
</dbReference>
<name>A0A7G5N1V5_9FIRM</name>
<gene>
    <name evidence="1" type="ORF">E5259_26530</name>
</gene>
<sequence>MMSEKYEELKQKALACGFSHVGDLDADTIQVKSEVRSACAENKCQHYNKNWVCPPGCGTLEECSRQIHKYSKGLIVQTTGELEDSFDIEGMQELGERHKEAFHKFAAVVREEYPGALVLGDGACDNCRECTYPDAPCRFPERQSSAMEAYGMLVSEVCQQNDILYYYGPGTLTYVGCILVE</sequence>
<organism evidence="1 2">
    <name type="scientific">Blautia producta</name>
    <dbReference type="NCBI Taxonomy" id="33035"/>
    <lineage>
        <taxon>Bacteria</taxon>
        <taxon>Bacillati</taxon>
        <taxon>Bacillota</taxon>
        <taxon>Clostridia</taxon>
        <taxon>Lachnospirales</taxon>
        <taxon>Lachnospiraceae</taxon>
        <taxon>Blautia</taxon>
    </lineage>
</organism>
<protein>
    <submittedName>
        <fullName evidence="1">DUF2284 domain-containing protein</fullName>
    </submittedName>
</protein>
<dbReference type="InterPro" id="IPR019271">
    <property type="entry name" value="DUF2284_metal-binding"/>
</dbReference>
<dbReference type="EMBL" id="CP039126">
    <property type="protein sequence ID" value="QMW80848.1"/>
    <property type="molecule type" value="Genomic_DNA"/>
</dbReference>
<dbReference type="Pfam" id="PF10050">
    <property type="entry name" value="DUF2284"/>
    <property type="match status" value="1"/>
</dbReference>
<dbReference type="AlphaFoldDB" id="A0A7G5N1V5"/>